<name>A0A6J4LG09_9GAMM</name>
<protein>
    <submittedName>
        <fullName evidence="1">Uncharacterized protein</fullName>
    </submittedName>
</protein>
<gene>
    <name evidence="1" type="ORF">AVDCRST_MAG71-1808</name>
</gene>
<dbReference type="EMBL" id="CADCUA010000433">
    <property type="protein sequence ID" value="CAA9331773.1"/>
    <property type="molecule type" value="Genomic_DNA"/>
</dbReference>
<organism evidence="1">
    <name type="scientific">uncultured Lysobacter sp</name>
    <dbReference type="NCBI Taxonomy" id="271060"/>
    <lineage>
        <taxon>Bacteria</taxon>
        <taxon>Pseudomonadati</taxon>
        <taxon>Pseudomonadota</taxon>
        <taxon>Gammaproteobacteria</taxon>
        <taxon>Lysobacterales</taxon>
        <taxon>Lysobacteraceae</taxon>
        <taxon>Lysobacter</taxon>
        <taxon>environmental samples</taxon>
    </lineage>
</organism>
<evidence type="ECO:0000313" key="1">
    <source>
        <dbReference type="EMBL" id="CAA9331773.1"/>
    </source>
</evidence>
<dbReference type="AlphaFoldDB" id="A0A6J4LG09"/>
<accession>A0A6J4LG09</accession>
<sequence>MTCPPLHCSNTSFNGKAALTRGFSMLRLQAVSTGMRGATPCGAG</sequence>
<reference evidence="1" key="1">
    <citation type="submission" date="2020-02" db="EMBL/GenBank/DDBJ databases">
        <authorList>
            <person name="Meier V. D."/>
        </authorList>
    </citation>
    <scope>NUCLEOTIDE SEQUENCE</scope>
    <source>
        <strain evidence="1">AVDCRST_MAG71</strain>
    </source>
</reference>
<proteinExistence type="predicted"/>